<keyword evidence="2" id="KW-0732">Signal</keyword>
<name>A0A0D6PHK8_9PROT</name>
<feature type="chain" id="PRO_5010215946" description="NERD domain-containing protein" evidence="2">
    <location>
        <begin position="21"/>
        <end position="237"/>
    </location>
</feature>
<feature type="transmembrane region" description="Helical" evidence="1">
    <location>
        <begin position="215"/>
        <end position="236"/>
    </location>
</feature>
<accession>A0A0D6PHK8</accession>
<protein>
    <recommendedName>
        <fullName evidence="3">NERD domain-containing protein</fullName>
    </recommendedName>
</protein>
<keyword evidence="1" id="KW-0472">Membrane</keyword>
<comment type="caution">
    <text evidence="4">The sequence shown here is derived from an EMBL/GenBank/DDBJ whole genome shotgun (WGS) entry which is preliminary data.</text>
</comment>
<sequence length="237" mass="25507">MIVFLVELVSGMVATGAAAAAIITHPGDEATETHAQRAGAAGEKRVARALERAGVPAIHDITLQDQRGTHQIDHVAAAGDCLYCLETKTWRGELMGHADAHHWTLKKPDGAAQSVYNPLLQNETHRDVIRRVAQVPVRPLVILAGHVRLAGGPVPGMIPLTSAIMEMMRAGAASGRALAALETLARFRGQSRQAALSAAHSRRMRRRKPTRTRQLWTLAVGAALVFLVLAVERAIFL</sequence>
<proteinExistence type="predicted"/>
<dbReference type="Pfam" id="PF08378">
    <property type="entry name" value="NERD"/>
    <property type="match status" value="1"/>
</dbReference>
<evidence type="ECO:0000313" key="4">
    <source>
        <dbReference type="EMBL" id="GAN81137.1"/>
    </source>
</evidence>
<dbReference type="RefSeq" id="WP_241869413.1">
    <property type="nucleotide sequence ID" value="NZ_BANC01000076.1"/>
</dbReference>
<dbReference type="InterPro" id="IPR011335">
    <property type="entry name" value="Restrct_endonuc-II-like"/>
</dbReference>
<evidence type="ECO:0000256" key="1">
    <source>
        <dbReference type="SAM" id="Phobius"/>
    </source>
</evidence>
<dbReference type="SUPFAM" id="SSF52980">
    <property type="entry name" value="Restriction endonuclease-like"/>
    <property type="match status" value="1"/>
</dbReference>
<dbReference type="AlphaFoldDB" id="A0A0D6PHK8"/>
<dbReference type="Proteomes" id="UP000032668">
    <property type="component" value="Unassembled WGS sequence"/>
</dbReference>
<dbReference type="PROSITE" id="PS50965">
    <property type="entry name" value="NERD"/>
    <property type="match status" value="1"/>
</dbReference>
<organism evidence="4 5">
    <name type="scientific">Acidocella aminolytica 101 = DSM 11237</name>
    <dbReference type="NCBI Taxonomy" id="1120923"/>
    <lineage>
        <taxon>Bacteria</taxon>
        <taxon>Pseudomonadati</taxon>
        <taxon>Pseudomonadota</taxon>
        <taxon>Alphaproteobacteria</taxon>
        <taxon>Acetobacterales</taxon>
        <taxon>Acidocellaceae</taxon>
        <taxon>Acidocella</taxon>
    </lineage>
</organism>
<keyword evidence="1" id="KW-1133">Transmembrane helix</keyword>
<dbReference type="InterPro" id="IPR011528">
    <property type="entry name" value="NERD"/>
</dbReference>
<feature type="domain" description="NERD" evidence="3">
    <location>
        <begin position="38"/>
        <end position="152"/>
    </location>
</feature>
<gene>
    <name evidence="4" type="ORF">Aam_078_014</name>
</gene>
<evidence type="ECO:0000313" key="5">
    <source>
        <dbReference type="Proteomes" id="UP000032668"/>
    </source>
</evidence>
<evidence type="ECO:0000256" key="2">
    <source>
        <dbReference type="SAM" id="SignalP"/>
    </source>
</evidence>
<reference evidence="4 5" key="1">
    <citation type="submission" date="2012-11" db="EMBL/GenBank/DDBJ databases">
        <title>Whole genome sequence of Acidocella aminolytica 101 = DSM 11237.</title>
        <authorList>
            <person name="Azuma Y."/>
            <person name="Higashiura N."/>
            <person name="Hirakawa H."/>
            <person name="Matsushita K."/>
        </authorList>
    </citation>
    <scope>NUCLEOTIDE SEQUENCE [LARGE SCALE GENOMIC DNA]</scope>
    <source>
        <strain evidence="5">101 / DSM 11237</strain>
    </source>
</reference>
<dbReference type="STRING" id="1120923.SAMN02746095_02579"/>
<feature type="signal peptide" evidence="2">
    <location>
        <begin position="1"/>
        <end position="20"/>
    </location>
</feature>
<keyword evidence="5" id="KW-1185">Reference proteome</keyword>
<keyword evidence="1" id="KW-0812">Transmembrane</keyword>
<dbReference type="EMBL" id="BANC01000076">
    <property type="protein sequence ID" value="GAN81137.1"/>
    <property type="molecule type" value="Genomic_DNA"/>
</dbReference>
<evidence type="ECO:0000259" key="3">
    <source>
        <dbReference type="PROSITE" id="PS50965"/>
    </source>
</evidence>